<evidence type="ECO:0000313" key="1">
    <source>
        <dbReference type="EMBL" id="MBY84196.1"/>
    </source>
</evidence>
<gene>
    <name evidence="1" type="ORF">g.32853</name>
</gene>
<sequence>MVNNYTYKCTVRCGGARARAAHVFRDVEQIRRYALTSTDVLRDPGTPRPMLVRCKRQRVRGDHEMLDREACARLSPTVAKDWVKLFYPFRVSAASSDGDKMANTVRVYYALK</sequence>
<protein>
    <submittedName>
        <fullName evidence="1">Uncharacterized protein</fullName>
    </submittedName>
</protein>
<dbReference type="AlphaFoldDB" id="A0A2S2R2I4"/>
<organism evidence="1">
    <name type="scientific">Sipha flava</name>
    <name type="common">yellow sugarcane aphid</name>
    <dbReference type="NCBI Taxonomy" id="143950"/>
    <lineage>
        <taxon>Eukaryota</taxon>
        <taxon>Metazoa</taxon>
        <taxon>Ecdysozoa</taxon>
        <taxon>Arthropoda</taxon>
        <taxon>Hexapoda</taxon>
        <taxon>Insecta</taxon>
        <taxon>Pterygota</taxon>
        <taxon>Neoptera</taxon>
        <taxon>Paraneoptera</taxon>
        <taxon>Hemiptera</taxon>
        <taxon>Sternorrhyncha</taxon>
        <taxon>Aphidomorpha</taxon>
        <taxon>Aphidoidea</taxon>
        <taxon>Aphididae</taxon>
        <taxon>Sipha</taxon>
    </lineage>
</organism>
<name>A0A2S2R2I4_9HEMI</name>
<proteinExistence type="predicted"/>
<dbReference type="EMBL" id="GGMS01014993">
    <property type="protein sequence ID" value="MBY84196.1"/>
    <property type="molecule type" value="Transcribed_RNA"/>
</dbReference>
<accession>A0A2S2R2I4</accession>
<reference evidence="1" key="1">
    <citation type="submission" date="2018-04" db="EMBL/GenBank/DDBJ databases">
        <title>Transcriptome assembly of Sipha flava.</title>
        <authorList>
            <person name="Scully E.D."/>
            <person name="Geib S.M."/>
            <person name="Palmer N.A."/>
            <person name="Koch K."/>
            <person name="Bradshaw J."/>
            <person name="Heng-Moss T."/>
            <person name="Sarath G."/>
        </authorList>
    </citation>
    <scope>NUCLEOTIDE SEQUENCE</scope>
</reference>